<dbReference type="Gene3D" id="3.40.50.300">
    <property type="entry name" value="P-loop containing nucleotide triphosphate hydrolases"/>
    <property type="match status" value="1"/>
</dbReference>
<evidence type="ECO:0008006" key="3">
    <source>
        <dbReference type="Google" id="ProtNLM"/>
    </source>
</evidence>
<dbReference type="InterPro" id="IPR027417">
    <property type="entry name" value="P-loop_NTPase"/>
</dbReference>
<evidence type="ECO:0000313" key="2">
    <source>
        <dbReference type="Proteomes" id="UP000619376"/>
    </source>
</evidence>
<dbReference type="EMBL" id="BNAJ01000001">
    <property type="protein sequence ID" value="GHF32903.1"/>
    <property type="molecule type" value="Genomic_DNA"/>
</dbReference>
<organism evidence="1 2">
    <name type="scientific">Deinococcus metalli</name>
    <dbReference type="NCBI Taxonomy" id="1141878"/>
    <lineage>
        <taxon>Bacteria</taxon>
        <taxon>Thermotogati</taxon>
        <taxon>Deinococcota</taxon>
        <taxon>Deinococci</taxon>
        <taxon>Deinococcales</taxon>
        <taxon>Deinococcaceae</taxon>
        <taxon>Deinococcus</taxon>
    </lineage>
</organism>
<dbReference type="SUPFAM" id="SSF52540">
    <property type="entry name" value="P-loop containing nucleoside triphosphate hydrolases"/>
    <property type="match status" value="1"/>
</dbReference>
<gene>
    <name evidence="1" type="ORF">GCM10017781_07010</name>
</gene>
<name>A0ABQ3JLV5_9DEIO</name>
<dbReference type="Pfam" id="PF13671">
    <property type="entry name" value="AAA_33"/>
    <property type="match status" value="1"/>
</dbReference>
<evidence type="ECO:0000313" key="1">
    <source>
        <dbReference type="EMBL" id="GHF32903.1"/>
    </source>
</evidence>
<keyword evidence="2" id="KW-1185">Reference proteome</keyword>
<protein>
    <recommendedName>
        <fullName evidence="3">ATP-binding protein</fullName>
    </recommendedName>
</protein>
<dbReference type="PANTHER" id="PTHR37807:SF3">
    <property type="entry name" value="OS07G0160300 PROTEIN"/>
    <property type="match status" value="1"/>
</dbReference>
<dbReference type="Proteomes" id="UP000619376">
    <property type="component" value="Unassembled WGS sequence"/>
</dbReference>
<comment type="caution">
    <text evidence="1">The sequence shown here is derived from an EMBL/GenBank/DDBJ whole genome shotgun (WGS) entry which is preliminary data.</text>
</comment>
<sequence length="178" mass="19576">MVGRAASLTLDGMVATVHLLIGLPGAGKTTLARRLEAEHAALRLTPDEWMAPLFGAGEAGEKRWVLESELLWGVAARALTLGVSVVLDYGCWAREERDLFRARTAALGARFELHVLDVSLDTLWARLDRRNRTLPPSTFPVTRAELDEWAGWYEVPDAEELAPTATPPFASRVWTADA</sequence>
<dbReference type="PANTHER" id="PTHR37807">
    <property type="entry name" value="OS07G0160300 PROTEIN"/>
    <property type="match status" value="1"/>
</dbReference>
<reference evidence="2" key="1">
    <citation type="journal article" date="2019" name="Int. J. Syst. Evol. Microbiol.">
        <title>The Global Catalogue of Microorganisms (GCM) 10K type strain sequencing project: providing services to taxonomists for standard genome sequencing and annotation.</title>
        <authorList>
            <consortium name="The Broad Institute Genomics Platform"/>
            <consortium name="The Broad Institute Genome Sequencing Center for Infectious Disease"/>
            <person name="Wu L."/>
            <person name="Ma J."/>
        </authorList>
    </citation>
    <scope>NUCLEOTIDE SEQUENCE [LARGE SCALE GENOMIC DNA]</scope>
    <source>
        <strain evidence="2">CGMCC 1.18437</strain>
    </source>
</reference>
<proteinExistence type="predicted"/>
<accession>A0ABQ3JLV5</accession>